<gene>
    <name evidence="16" type="ORF">SAMN02745116_00895</name>
</gene>
<dbReference type="InterPro" id="IPR044298">
    <property type="entry name" value="MIG/MutY"/>
</dbReference>
<dbReference type="Proteomes" id="UP000190328">
    <property type="component" value="Unassembled WGS sequence"/>
</dbReference>
<dbReference type="CDD" id="cd00056">
    <property type="entry name" value="ENDO3c"/>
    <property type="match status" value="1"/>
</dbReference>
<dbReference type="SMART" id="SM00525">
    <property type="entry name" value="FES"/>
    <property type="match status" value="1"/>
</dbReference>
<dbReference type="FunFam" id="1.10.340.30:FF:000002">
    <property type="entry name" value="Adenine DNA glycosylase"/>
    <property type="match status" value="1"/>
</dbReference>
<dbReference type="AlphaFoldDB" id="A0A1T4M0L5"/>
<dbReference type="Gene3D" id="1.10.340.30">
    <property type="entry name" value="Hypothetical protein, domain 2"/>
    <property type="match status" value="1"/>
</dbReference>
<dbReference type="InterPro" id="IPR003651">
    <property type="entry name" value="Endonuclease3_FeS-loop_motif"/>
</dbReference>
<evidence type="ECO:0000256" key="14">
    <source>
        <dbReference type="RuleBase" id="RU365096"/>
    </source>
</evidence>
<evidence type="ECO:0000256" key="1">
    <source>
        <dbReference type="ARBA" id="ARBA00000843"/>
    </source>
</evidence>
<dbReference type="Gene3D" id="1.10.1670.10">
    <property type="entry name" value="Helix-hairpin-Helix base-excision DNA repair enzymes (C-terminal)"/>
    <property type="match status" value="1"/>
</dbReference>
<keyword evidence="13 14" id="KW-0326">Glycosidase</keyword>
<evidence type="ECO:0000259" key="15">
    <source>
        <dbReference type="SMART" id="SM00478"/>
    </source>
</evidence>
<dbReference type="CDD" id="cd03431">
    <property type="entry name" value="NUDIX_DNA_Glycosylase_C-MutY"/>
    <property type="match status" value="1"/>
</dbReference>
<dbReference type="EC" id="3.2.2.31" evidence="4 14"/>
<evidence type="ECO:0000256" key="9">
    <source>
        <dbReference type="ARBA" id="ARBA00022801"/>
    </source>
</evidence>
<protein>
    <recommendedName>
        <fullName evidence="5 14">Adenine DNA glycosylase</fullName>
        <ecNumber evidence="4 14">3.2.2.31</ecNumber>
    </recommendedName>
</protein>
<dbReference type="STRING" id="263852.SAMN02745116_00895"/>
<dbReference type="Gene3D" id="3.90.79.10">
    <property type="entry name" value="Nucleoside Triphosphate Pyrophosphohydrolase"/>
    <property type="match status" value="1"/>
</dbReference>
<keyword evidence="12" id="KW-0234">DNA repair</keyword>
<evidence type="ECO:0000256" key="5">
    <source>
        <dbReference type="ARBA" id="ARBA00022023"/>
    </source>
</evidence>
<evidence type="ECO:0000256" key="8">
    <source>
        <dbReference type="ARBA" id="ARBA00022763"/>
    </source>
</evidence>
<dbReference type="EMBL" id="FUXI01000007">
    <property type="protein sequence ID" value="SJZ60435.1"/>
    <property type="molecule type" value="Genomic_DNA"/>
</dbReference>
<evidence type="ECO:0000256" key="6">
    <source>
        <dbReference type="ARBA" id="ARBA00022485"/>
    </source>
</evidence>
<comment type="cofactor">
    <cofactor evidence="14">
        <name>[4Fe-4S] cluster</name>
        <dbReference type="ChEBI" id="CHEBI:49883"/>
    </cofactor>
    <text evidence="14">Binds 1 [4Fe-4S] cluster.</text>
</comment>
<evidence type="ECO:0000256" key="13">
    <source>
        <dbReference type="ARBA" id="ARBA00023295"/>
    </source>
</evidence>
<dbReference type="InterPro" id="IPR005760">
    <property type="entry name" value="A/G_AdeGlyc_MutY"/>
</dbReference>
<dbReference type="PROSITE" id="PS00764">
    <property type="entry name" value="ENDONUCLEASE_III_1"/>
    <property type="match status" value="1"/>
</dbReference>
<evidence type="ECO:0000313" key="16">
    <source>
        <dbReference type="EMBL" id="SJZ60435.1"/>
    </source>
</evidence>
<dbReference type="Pfam" id="PF00730">
    <property type="entry name" value="HhH-GPD"/>
    <property type="match status" value="1"/>
</dbReference>
<evidence type="ECO:0000256" key="4">
    <source>
        <dbReference type="ARBA" id="ARBA00012045"/>
    </source>
</evidence>
<dbReference type="SUPFAM" id="SSF55811">
    <property type="entry name" value="Nudix"/>
    <property type="match status" value="1"/>
</dbReference>
<dbReference type="GO" id="GO:0000701">
    <property type="term" value="F:purine-specific mismatch base pair DNA N-glycosylase activity"/>
    <property type="evidence" value="ECO:0007669"/>
    <property type="project" value="UniProtKB-EC"/>
</dbReference>
<organism evidence="16 17">
    <name type="scientific">Pilibacter termitis</name>
    <dbReference type="NCBI Taxonomy" id="263852"/>
    <lineage>
        <taxon>Bacteria</taxon>
        <taxon>Bacillati</taxon>
        <taxon>Bacillota</taxon>
        <taxon>Bacilli</taxon>
        <taxon>Lactobacillales</taxon>
        <taxon>Enterococcaceae</taxon>
        <taxon>Pilibacter</taxon>
    </lineage>
</organism>
<keyword evidence="17" id="KW-1185">Reference proteome</keyword>
<comment type="catalytic activity">
    <reaction evidence="1 14">
        <text>Hydrolyzes free adenine bases from 7,8-dihydro-8-oxoguanine:adenine mismatched double-stranded DNA, leaving an apurinic site.</text>
        <dbReference type="EC" id="3.2.2.31"/>
    </reaction>
</comment>
<dbReference type="GO" id="GO:0006298">
    <property type="term" value="P:mismatch repair"/>
    <property type="evidence" value="ECO:0007669"/>
    <property type="project" value="TreeGrafter"/>
</dbReference>
<keyword evidence="11" id="KW-0411">Iron-sulfur</keyword>
<dbReference type="PANTHER" id="PTHR42944">
    <property type="entry name" value="ADENINE DNA GLYCOSYLASE"/>
    <property type="match status" value="1"/>
</dbReference>
<dbReference type="InterPro" id="IPR004035">
    <property type="entry name" value="Endouclease-III_FeS-bd_BS"/>
</dbReference>
<evidence type="ECO:0000256" key="11">
    <source>
        <dbReference type="ARBA" id="ARBA00023014"/>
    </source>
</evidence>
<evidence type="ECO:0000256" key="7">
    <source>
        <dbReference type="ARBA" id="ARBA00022723"/>
    </source>
</evidence>
<dbReference type="NCBIfam" id="TIGR01084">
    <property type="entry name" value="mutY"/>
    <property type="match status" value="1"/>
</dbReference>
<dbReference type="InterPro" id="IPR029119">
    <property type="entry name" value="MutY_C"/>
</dbReference>
<comment type="similarity">
    <text evidence="3 14">Belongs to the Nth/MutY family.</text>
</comment>
<dbReference type="GO" id="GO:0032357">
    <property type="term" value="F:oxidized purine DNA binding"/>
    <property type="evidence" value="ECO:0007669"/>
    <property type="project" value="TreeGrafter"/>
</dbReference>
<keyword evidence="8 14" id="KW-0227">DNA damage</keyword>
<keyword evidence="10 14" id="KW-0408">Iron</keyword>
<dbReference type="InterPro" id="IPR015797">
    <property type="entry name" value="NUDIX_hydrolase-like_dom_sf"/>
</dbReference>
<proteinExistence type="inferred from homology"/>
<keyword evidence="9" id="KW-0378">Hydrolase</keyword>
<keyword evidence="6" id="KW-0004">4Fe-4S</keyword>
<dbReference type="PANTHER" id="PTHR42944:SF1">
    <property type="entry name" value="ADENINE DNA GLYCOSYLASE"/>
    <property type="match status" value="1"/>
</dbReference>
<feature type="domain" description="HhH-GPD" evidence="15">
    <location>
        <begin position="48"/>
        <end position="199"/>
    </location>
</feature>
<reference evidence="17" key="1">
    <citation type="submission" date="2017-02" db="EMBL/GenBank/DDBJ databases">
        <authorList>
            <person name="Varghese N."/>
            <person name="Submissions S."/>
        </authorList>
    </citation>
    <scope>NUCLEOTIDE SEQUENCE [LARGE SCALE GENOMIC DNA]</scope>
    <source>
        <strain evidence="17">ATCC BAA-1030</strain>
    </source>
</reference>
<dbReference type="RefSeq" id="WP_078806821.1">
    <property type="nucleotide sequence ID" value="NZ_FUXI01000007.1"/>
</dbReference>
<dbReference type="Pfam" id="PF14815">
    <property type="entry name" value="NUDIX_4"/>
    <property type="match status" value="1"/>
</dbReference>
<dbReference type="GO" id="GO:0006284">
    <property type="term" value="P:base-excision repair"/>
    <property type="evidence" value="ECO:0007669"/>
    <property type="project" value="UniProtKB-UniRule"/>
</dbReference>
<dbReference type="SMART" id="SM00478">
    <property type="entry name" value="ENDO3c"/>
    <property type="match status" value="1"/>
</dbReference>
<dbReference type="InterPro" id="IPR023170">
    <property type="entry name" value="HhH_base_excis_C"/>
</dbReference>
<evidence type="ECO:0000256" key="3">
    <source>
        <dbReference type="ARBA" id="ARBA00008343"/>
    </source>
</evidence>
<evidence type="ECO:0000256" key="2">
    <source>
        <dbReference type="ARBA" id="ARBA00002933"/>
    </source>
</evidence>
<comment type="function">
    <text evidence="2">Adenine glycosylase active on G-A mispairs. MutY also corrects error-prone DNA synthesis past GO lesions which are due to the oxidatively damaged form of guanine: 7,8-dihydro-8-oxoguanine (8-oxo-dGTP).</text>
</comment>
<dbReference type="InterPro" id="IPR011257">
    <property type="entry name" value="DNA_glycosylase"/>
</dbReference>
<dbReference type="GO" id="GO:0035485">
    <property type="term" value="F:adenine/guanine mispair binding"/>
    <property type="evidence" value="ECO:0007669"/>
    <property type="project" value="TreeGrafter"/>
</dbReference>
<dbReference type="SUPFAM" id="SSF48150">
    <property type="entry name" value="DNA-glycosylase"/>
    <property type="match status" value="1"/>
</dbReference>
<sequence length="374" mass="44139">MKNNWEKWGNTEISTFQQDFLSWYFKNKRNLPWRENTEAYRVWISEIMLQQTRVETVIDYFYRFMEKYPNISDLANANEEELLKIWEGLGYYSRARNLKIAATQIMEEFNGIFPSTPHEISTLKGIGPYTTGAIASISFGLPEPAIDGNVQRVTSRLFEIEHDISKTSSRKIFDLCMRKIISHEYAGDFNQALMDLGSRICTPTSPKCEECPIQNYCLSYQKDTQLNFPVKTKKLKQKPLYYVALAMQNEQGEYYLKQRKDTGLLANMWTFPLIEVGKSEYNEFLKKKREFLGSEEFEDFIFTKEPLGEVTHIFSHLKWHILLFRGFEKENFLLSEKKFDEKSVWAKEDDYAKLVFPKPQIKLFELLKMENENS</sequence>
<evidence type="ECO:0000313" key="17">
    <source>
        <dbReference type="Proteomes" id="UP000190328"/>
    </source>
</evidence>
<dbReference type="GO" id="GO:0046872">
    <property type="term" value="F:metal ion binding"/>
    <property type="evidence" value="ECO:0007669"/>
    <property type="project" value="UniProtKB-UniRule"/>
</dbReference>
<evidence type="ECO:0000256" key="12">
    <source>
        <dbReference type="ARBA" id="ARBA00023204"/>
    </source>
</evidence>
<accession>A0A1T4M0L5</accession>
<dbReference type="GO" id="GO:0034039">
    <property type="term" value="F:8-oxo-7,8-dihydroguanine DNA N-glycosylase activity"/>
    <property type="evidence" value="ECO:0007669"/>
    <property type="project" value="TreeGrafter"/>
</dbReference>
<dbReference type="OrthoDB" id="9802365at2"/>
<evidence type="ECO:0000256" key="10">
    <source>
        <dbReference type="ARBA" id="ARBA00023004"/>
    </source>
</evidence>
<keyword evidence="7" id="KW-0479">Metal-binding</keyword>
<dbReference type="Pfam" id="PF10576">
    <property type="entry name" value="EndIII_4Fe-2S"/>
    <property type="match status" value="1"/>
</dbReference>
<name>A0A1T4M0L5_9ENTE</name>
<dbReference type="InterPro" id="IPR003265">
    <property type="entry name" value="HhH-GPD_domain"/>
</dbReference>
<dbReference type="GO" id="GO:0051539">
    <property type="term" value="F:4 iron, 4 sulfur cluster binding"/>
    <property type="evidence" value="ECO:0007669"/>
    <property type="project" value="UniProtKB-UniRule"/>
</dbReference>